<name>A0A314L2H6_NICAT</name>
<organism evidence="2 3">
    <name type="scientific">Nicotiana attenuata</name>
    <name type="common">Coyote tobacco</name>
    <dbReference type="NCBI Taxonomy" id="49451"/>
    <lineage>
        <taxon>Eukaryota</taxon>
        <taxon>Viridiplantae</taxon>
        <taxon>Streptophyta</taxon>
        <taxon>Embryophyta</taxon>
        <taxon>Tracheophyta</taxon>
        <taxon>Spermatophyta</taxon>
        <taxon>Magnoliopsida</taxon>
        <taxon>eudicotyledons</taxon>
        <taxon>Gunneridae</taxon>
        <taxon>Pentapetalae</taxon>
        <taxon>asterids</taxon>
        <taxon>lamiids</taxon>
        <taxon>Solanales</taxon>
        <taxon>Solanaceae</taxon>
        <taxon>Nicotianoideae</taxon>
        <taxon>Nicotianeae</taxon>
        <taxon>Nicotiana</taxon>
    </lineage>
</organism>
<feature type="compositionally biased region" description="Polar residues" evidence="1">
    <location>
        <begin position="232"/>
        <end position="272"/>
    </location>
</feature>
<reference evidence="2" key="1">
    <citation type="submission" date="2016-11" db="EMBL/GenBank/DDBJ databases">
        <title>The genome of Nicotiana attenuata.</title>
        <authorList>
            <person name="Xu S."/>
            <person name="Brockmoeller T."/>
            <person name="Gaquerel E."/>
            <person name="Navarro A."/>
            <person name="Kuhl H."/>
            <person name="Gase K."/>
            <person name="Ling Z."/>
            <person name="Zhou W."/>
            <person name="Kreitzer C."/>
            <person name="Stanke M."/>
            <person name="Tang H."/>
            <person name="Lyons E."/>
            <person name="Pandey P."/>
            <person name="Pandey S.P."/>
            <person name="Timmermann B."/>
            <person name="Baldwin I.T."/>
        </authorList>
    </citation>
    <scope>NUCLEOTIDE SEQUENCE [LARGE SCALE GENOMIC DNA]</scope>
    <source>
        <strain evidence="2">UT</strain>
    </source>
</reference>
<dbReference type="Pfam" id="PF07145">
    <property type="entry name" value="PAM2"/>
    <property type="match status" value="1"/>
</dbReference>
<feature type="compositionally biased region" description="Polar residues" evidence="1">
    <location>
        <begin position="340"/>
        <end position="358"/>
    </location>
</feature>
<evidence type="ECO:0000313" key="3">
    <source>
        <dbReference type="Proteomes" id="UP000187609"/>
    </source>
</evidence>
<feature type="compositionally biased region" description="Basic and acidic residues" evidence="1">
    <location>
        <begin position="183"/>
        <end position="196"/>
    </location>
</feature>
<proteinExistence type="predicted"/>
<protein>
    <submittedName>
        <fullName evidence="2">Uncharacterized protein</fullName>
    </submittedName>
</protein>
<sequence length="609" mass="66692">MDMTNAGQKRTADVVSSGDSINLQEVALSLSNDWYSGNKQQGIAVVEQGEKTEKELISGVPDATVAAVSIEPGQNFEKDGSGVEQLSKAIQLQDFLNAKRAGQHVVEVSVQDQSIAQQKLLQLQAGENHQDATVHVAGKWDLKKDAGEDRRLKDITATTILSRMYTALGTTSQIEETIACATDGKEKRPRQLDNSRKHSTQPAVLRAGATDALKEGVKGDNIAEKKAEDWTMVSSKRGSPNKSKVQQIEQKQTVVNRSPNKRGSPSVKEQVTTPRNIEFSTKYERVTNKERKSAQQVLMHESILDDITTNVQQCDRDAASKSGRPKLEDAMGNFKHKEISASSKNRQEGSPGSAKNQQIVKNFGVPVNASKDIVPDVDSKAIAATEATPTFDPDLAKMIKESHAAMLMHTTPKINIPLVTLNTSVHEVPCQLESIGERDGDSGQQLLSTRNNQQVEKSMAAISQANSTNKMTVFKKLQAVTSEFLCTRKTWADQCEEEEDDDFDNNLGDFDEETDHGSYTSNERAVEVHKEQVSSSSQRVQIKKGLSPNAPVFVPSGQRQIAAVSIKDDPNAKAQTFRKDGKHKFPHCKAVATISKSIGIVAKSHEQEL</sequence>
<feature type="region of interest" description="Disordered" evidence="1">
    <location>
        <begin position="181"/>
        <end position="211"/>
    </location>
</feature>
<comment type="caution">
    <text evidence="2">The sequence shown here is derived from an EMBL/GenBank/DDBJ whole genome shotgun (WGS) entry which is preliminary data.</text>
</comment>
<evidence type="ECO:0000313" key="2">
    <source>
        <dbReference type="EMBL" id="OIT35820.1"/>
    </source>
</evidence>
<gene>
    <name evidence="2" type="ORF">A4A49_26681</name>
</gene>
<keyword evidence="3" id="KW-1185">Reference proteome</keyword>
<feature type="region of interest" description="Disordered" evidence="1">
    <location>
        <begin position="339"/>
        <end position="358"/>
    </location>
</feature>
<evidence type="ECO:0000256" key="1">
    <source>
        <dbReference type="SAM" id="MobiDB-lite"/>
    </source>
</evidence>
<accession>A0A314L2H6</accession>
<dbReference type="Gramene" id="OIT35820">
    <property type="protein sequence ID" value="OIT35820"/>
    <property type="gene ID" value="A4A49_26681"/>
</dbReference>
<feature type="region of interest" description="Disordered" evidence="1">
    <location>
        <begin position="228"/>
        <end position="272"/>
    </location>
</feature>
<dbReference type="EMBL" id="MJEQ01000509">
    <property type="protein sequence ID" value="OIT35820.1"/>
    <property type="molecule type" value="Genomic_DNA"/>
</dbReference>
<dbReference type="Proteomes" id="UP000187609">
    <property type="component" value="Unassembled WGS sequence"/>
</dbReference>
<dbReference type="AlphaFoldDB" id="A0A314L2H6"/>
<dbReference type="InterPro" id="IPR009818">
    <property type="entry name" value="PAM2_motif"/>
</dbReference>